<accession>X0XFM1</accession>
<gene>
    <name evidence="1" type="ORF">S01H1_85546</name>
</gene>
<proteinExistence type="predicted"/>
<protein>
    <submittedName>
        <fullName evidence="1">Uncharacterized protein</fullName>
    </submittedName>
</protein>
<name>X0XFM1_9ZZZZ</name>
<evidence type="ECO:0000313" key="1">
    <source>
        <dbReference type="EMBL" id="GAG41954.1"/>
    </source>
</evidence>
<comment type="caution">
    <text evidence="1">The sequence shown here is derived from an EMBL/GenBank/DDBJ whole genome shotgun (WGS) entry which is preliminary data.</text>
</comment>
<sequence>YHKEGADYVCAADEFQILKYVWQRPGKKDWPHFACGTETDEVAFDPYGCSKTIKYGQLWNKRVFKFL</sequence>
<reference evidence="1" key="1">
    <citation type="journal article" date="2014" name="Front. Microbiol.">
        <title>High frequency of phylogenetically diverse reductive dehalogenase-homologous genes in deep subseafloor sedimentary metagenomes.</title>
        <authorList>
            <person name="Kawai M."/>
            <person name="Futagami T."/>
            <person name="Toyoda A."/>
            <person name="Takaki Y."/>
            <person name="Nishi S."/>
            <person name="Hori S."/>
            <person name="Arai W."/>
            <person name="Tsubouchi T."/>
            <person name="Morono Y."/>
            <person name="Uchiyama I."/>
            <person name="Ito T."/>
            <person name="Fujiyama A."/>
            <person name="Inagaki F."/>
            <person name="Takami H."/>
        </authorList>
    </citation>
    <scope>NUCLEOTIDE SEQUENCE</scope>
    <source>
        <strain evidence="1">Expedition CK06-06</strain>
    </source>
</reference>
<organism evidence="1">
    <name type="scientific">marine sediment metagenome</name>
    <dbReference type="NCBI Taxonomy" id="412755"/>
    <lineage>
        <taxon>unclassified sequences</taxon>
        <taxon>metagenomes</taxon>
        <taxon>ecological metagenomes</taxon>
    </lineage>
</organism>
<dbReference type="AlphaFoldDB" id="X0XFM1"/>
<dbReference type="EMBL" id="BARS01058798">
    <property type="protein sequence ID" value="GAG41954.1"/>
    <property type="molecule type" value="Genomic_DNA"/>
</dbReference>
<feature type="non-terminal residue" evidence="1">
    <location>
        <position position="1"/>
    </location>
</feature>